<evidence type="ECO:0000256" key="5">
    <source>
        <dbReference type="ARBA" id="ARBA00023242"/>
    </source>
</evidence>
<keyword evidence="3" id="KW-0238">DNA-binding</keyword>
<protein>
    <submittedName>
        <fullName evidence="7">Transcription factor</fullName>
    </submittedName>
</protein>
<evidence type="ECO:0000259" key="6">
    <source>
        <dbReference type="PROSITE" id="PS50811"/>
    </source>
</evidence>
<dbReference type="InterPro" id="IPR003657">
    <property type="entry name" value="WRKY_dom"/>
</dbReference>
<dbReference type="PANTHER" id="PTHR31282">
    <property type="entry name" value="WRKY TRANSCRIPTION FACTOR 21-RELATED"/>
    <property type="match status" value="1"/>
</dbReference>
<proteinExistence type="evidence at transcript level"/>
<keyword evidence="4" id="KW-0804">Transcription</keyword>
<reference evidence="7" key="1">
    <citation type="submission" date="2009-05" db="EMBL/GenBank/DDBJ databases">
        <authorList>
            <person name="Huang M."/>
            <person name="He Q."/>
            <person name="Zhang L."/>
            <person name="Cui S."/>
            <person name="Wang M."/>
            <person name="Zhou Y."/>
        </authorList>
    </citation>
    <scope>NUCLEOTIDE SEQUENCE</scope>
</reference>
<feature type="non-terminal residue" evidence="7">
    <location>
        <position position="1"/>
    </location>
</feature>
<dbReference type="SUPFAM" id="SSF118290">
    <property type="entry name" value="WRKY DNA-binding domain"/>
    <property type="match status" value="1"/>
</dbReference>
<dbReference type="GO" id="GO:0003700">
    <property type="term" value="F:DNA-binding transcription factor activity"/>
    <property type="evidence" value="ECO:0007669"/>
    <property type="project" value="InterPro"/>
</dbReference>
<reference evidence="7" key="2">
    <citation type="journal article" date="2010" name="Genomics">
        <title>Analysis of floral transcription factors from Lycoris longituba.</title>
        <authorList>
            <person name="He Q.L."/>
            <person name="Cui S.J."/>
            <person name="Gu J.L."/>
            <person name="Zhang H."/>
            <person name="Wang M.X."/>
            <person name="Zhou Y."/>
            <person name="Zhang L."/>
            <person name="Huang M.R."/>
        </authorList>
    </citation>
    <scope>NUCLEOTIDE SEQUENCE</scope>
</reference>
<name>D6MKG7_9ASPA</name>
<evidence type="ECO:0000256" key="2">
    <source>
        <dbReference type="ARBA" id="ARBA00023015"/>
    </source>
</evidence>
<evidence type="ECO:0000256" key="1">
    <source>
        <dbReference type="ARBA" id="ARBA00004123"/>
    </source>
</evidence>
<dbReference type="GO" id="GO:0043565">
    <property type="term" value="F:sequence-specific DNA binding"/>
    <property type="evidence" value="ECO:0007669"/>
    <property type="project" value="InterPro"/>
</dbReference>
<evidence type="ECO:0000256" key="4">
    <source>
        <dbReference type="ARBA" id="ARBA00023163"/>
    </source>
</evidence>
<keyword evidence="5" id="KW-0539">Nucleus</keyword>
<feature type="domain" description="WRKY" evidence="6">
    <location>
        <begin position="101"/>
        <end position="162"/>
    </location>
</feature>
<dbReference type="EMBL" id="GQ166052">
    <property type="protein sequence ID" value="ADG58014.1"/>
    <property type="molecule type" value="mRNA"/>
</dbReference>
<comment type="subcellular location">
    <subcellularLocation>
        <location evidence="1">Nucleus</location>
    </subcellularLocation>
</comment>
<evidence type="ECO:0000256" key="3">
    <source>
        <dbReference type="ARBA" id="ARBA00023125"/>
    </source>
</evidence>
<dbReference type="SMART" id="SM00774">
    <property type="entry name" value="WRKY"/>
    <property type="match status" value="1"/>
</dbReference>
<dbReference type="Gene3D" id="2.20.25.80">
    <property type="entry name" value="WRKY domain"/>
    <property type="match status" value="1"/>
</dbReference>
<keyword evidence="2" id="KW-0805">Transcription regulation</keyword>
<dbReference type="GO" id="GO:0005634">
    <property type="term" value="C:nucleus"/>
    <property type="evidence" value="ECO:0007669"/>
    <property type="project" value="UniProtKB-SubCell"/>
</dbReference>
<sequence>ARGFNSQNSSITMENMQSEAIQKLIRGRELAIRLSTLNQDSSMDEGLIEKIISSITQALDLLESNGSTMKRKNSTACWRGGSRKRRRASQLSTVMSKSTCDEYSWRKYGQKVILSSKFPRSYFRCTHKHVQGCQATKQVQQCSDDTSVYMITYLGQHSCKSSTNIIPNLIIPSNSTEPSMISFGINTCNV</sequence>
<feature type="non-terminal residue" evidence="7">
    <location>
        <position position="190"/>
    </location>
</feature>
<evidence type="ECO:0000313" key="7">
    <source>
        <dbReference type="EMBL" id="ADG58014.1"/>
    </source>
</evidence>
<dbReference type="PROSITE" id="PS50811">
    <property type="entry name" value="WRKY"/>
    <property type="match status" value="1"/>
</dbReference>
<organism evidence="7">
    <name type="scientific">Lycoris longituba</name>
    <dbReference type="NCBI Taxonomy" id="272140"/>
    <lineage>
        <taxon>Eukaryota</taxon>
        <taxon>Viridiplantae</taxon>
        <taxon>Streptophyta</taxon>
        <taxon>Embryophyta</taxon>
        <taxon>Tracheophyta</taxon>
        <taxon>Spermatophyta</taxon>
        <taxon>Magnoliopsida</taxon>
        <taxon>Liliopsida</taxon>
        <taxon>Asparagales</taxon>
        <taxon>Amaryllidaceae</taxon>
        <taxon>Amaryllidoideae</taxon>
        <taxon>Lycoris</taxon>
    </lineage>
</organism>
<accession>D6MKG7</accession>
<dbReference type="InterPro" id="IPR036576">
    <property type="entry name" value="WRKY_dom_sf"/>
</dbReference>
<dbReference type="InterPro" id="IPR044810">
    <property type="entry name" value="WRKY_plant"/>
</dbReference>
<dbReference type="Pfam" id="PF03106">
    <property type="entry name" value="WRKY"/>
    <property type="match status" value="1"/>
</dbReference>
<dbReference type="AlphaFoldDB" id="D6MKG7"/>